<dbReference type="EMBL" id="HBKP01004626">
    <property type="protein sequence ID" value="CAE2206121.1"/>
    <property type="molecule type" value="Transcribed_RNA"/>
</dbReference>
<dbReference type="SUPFAM" id="SSF48371">
    <property type="entry name" value="ARM repeat"/>
    <property type="match status" value="1"/>
</dbReference>
<dbReference type="PANTHER" id="PTHR36029">
    <property type="entry name" value="TSET COMPLEX MEMBER TSTA"/>
    <property type="match status" value="1"/>
</dbReference>
<dbReference type="PANTHER" id="PTHR36029:SF1">
    <property type="entry name" value="PROTEIN TPLATE"/>
    <property type="match status" value="1"/>
</dbReference>
<gene>
    <name evidence="1" type="ORF">VSP0166_LOCUS3343</name>
</gene>
<reference evidence="1" key="1">
    <citation type="submission" date="2021-01" db="EMBL/GenBank/DDBJ databases">
        <authorList>
            <person name="Corre E."/>
            <person name="Pelletier E."/>
            <person name="Niang G."/>
            <person name="Scheremetjew M."/>
            <person name="Finn R."/>
            <person name="Kale V."/>
            <person name="Holt S."/>
            <person name="Cochrane G."/>
            <person name="Meng A."/>
            <person name="Brown T."/>
            <person name="Cohen L."/>
        </authorList>
    </citation>
    <scope>NUCLEOTIDE SEQUENCE</scope>
    <source>
        <strain evidence="1">DIVA3 518/3/11/1/6</strain>
    </source>
</reference>
<proteinExistence type="predicted"/>
<dbReference type="InterPro" id="IPR037501">
    <property type="entry name" value="TPLATE"/>
</dbReference>
<dbReference type="AlphaFoldDB" id="A0A7S4HQB2"/>
<dbReference type="Gene3D" id="1.25.10.10">
    <property type="entry name" value="Leucine-rich Repeat Variant"/>
    <property type="match status" value="1"/>
</dbReference>
<protein>
    <submittedName>
        <fullName evidence="1">Uncharacterized protein</fullName>
    </submittedName>
</protein>
<dbReference type="InterPro" id="IPR016024">
    <property type="entry name" value="ARM-type_fold"/>
</dbReference>
<name>A0A7S4HQB2_9EUKA</name>
<sequence length="956" mass="107557">MMEVRGTELHDELTMNDDDKCLASLVKVLSKANSGQDVAPYFNGVVANFASNKTKTLRILSYSLLRFFSDINGEIWEDVVQTVFDDLNGTDTDLQIEALHLIPHLPGIVFIDQIESGDIELAVFRTKEQDPIITKTILECLHTLVLYHPLASCNEKLAEFAWPIICEKLFDDDHNVCYEAFECVKLLFLEKEQRGSSGKLEAANTESFRSIIEKTYVSVAQLLAPRYDTLLEKFRSLPLYLQEPAIALLTRLSCIKAKSNSAITCVSVEPSTVQRDVVYNLVQEISPLLVCNDTAVVYQTGLSIIYLANKLNQYSWLPQVVSAFGTLLSYYVSSNVVLDLIRPLLSVLPNLSSNQIVNSASLVIKYTADLNDLADRIFVLSKVFSLVLSLSVKQGNIQYLKRLMESETVQSFLANDWNSYGEEIVLVATSCCNRLYENHYGAAVSTIMETQQQLAQCICLWDSLDSYVYTQVMNLIDMLGAQHNDDVQPLIGFYMQPERLNNIDDLEKLATILLVIVKHIKKPSELSSLMAVLQVKYQFQDTNQAASLAASAYKDGYLGNVAASPGLPRALCMEKMLHVLLVIYARAGASERKQVITMIAVILEREDNPCIISHCKLIIKRIEAHTKGNLTAFSPHFFPRSALPINTPESNTKSPKYALMSIIANQGYSKAERKQKISSFSQYCDHTWTQIAGSSSPVDVQVAHTLQPELSSVDILLGIRNHTDIPLSNFKVVVSIKGSMECLTESPRQICKTIKLLDYRESVDWKISFLLNRFEHNVVNVRTIFMDVAESEKGKSAARLGTIDFTNEPYPIRPSLLLYRVTHSCNDFLSEWNRFPVVFHVSAKAVKGVSLASLMDDFSNLIGFYPQPKRIWDEGQYFQISSSAISWFKDQISFVATGELDPSEGVWMARFEFRASSDPILSVFRSYVNEWLCESTHGRMFVLDDDAPEDIFNITK</sequence>
<evidence type="ECO:0000313" key="1">
    <source>
        <dbReference type="EMBL" id="CAE2206121.1"/>
    </source>
</evidence>
<dbReference type="InterPro" id="IPR011989">
    <property type="entry name" value="ARM-like"/>
</dbReference>
<accession>A0A7S4HQB2</accession>
<dbReference type="GO" id="GO:0006897">
    <property type="term" value="P:endocytosis"/>
    <property type="evidence" value="ECO:0007669"/>
    <property type="project" value="InterPro"/>
</dbReference>
<organism evidence="1">
    <name type="scientific">Vannella robusta</name>
    <dbReference type="NCBI Taxonomy" id="1487602"/>
    <lineage>
        <taxon>Eukaryota</taxon>
        <taxon>Amoebozoa</taxon>
        <taxon>Discosea</taxon>
        <taxon>Flabellinia</taxon>
        <taxon>Vannellidae</taxon>
        <taxon>Vannella</taxon>
    </lineage>
</organism>